<keyword evidence="5 6" id="KW-0472">Membrane</keyword>
<feature type="transmembrane region" description="Helical" evidence="6">
    <location>
        <begin position="392"/>
        <end position="410"/>
    </location>
</feature>
<dbReference type="Pfam" id="PF02133">
    <property type="entry name" value="Transp_cyt_pur"/>
    <property type="match status" value="1"/>
</dbReference>
<feature type="transmembrane region" description="Helical" evidence="6">
    <location>
        <begin position="471"/>
        <end position="493"/>
    </location>
</feature>
<feature type="transmembrane region" description="Helical" evidence="6">
    <location>
        <begin position="294"/>
        <end position="318"/>
    </location>
</feature>
<comment type="similarity">
    <text evidence="2">Belongs to the purine-cytosine permease (2.A.39) family.</text>
</comment>
<dbReference type="GO" id="GO:0015205">
    <property type="term" value="F:nucleobase transmembrane transporter activity"/>
    <property type="evidence" value="ECO:0007669"/>
    <property type="project" value="TreeGrafter"/>
</dbReference>
<keyword evidence="8" id="KW-1185">Reference proteome</keyword>
<dbReference type="CDD" id="cd11482">
    <property type="entry name" value="SLC-NCS1sbd_NRT1-like"/>
    <property type="match status" value="1"/>
</dbReference>
<feature type="transmembrane region" description="Helical" evidence="6">
    <location>
        <begin position="144"/>
        <end position="166"/>
    </location>
</feature>
<dbReference type="HOGENOM" id="CLU_021555_2_0_1"/>
<dbReference type="GO" id="GO:0005886">
    <property type="term" value="C:plasma membrane"/>
    <property type="evidence" value="ECO:0007669"/>
    <property type="project" value="TreeGrafter"/>
</dbReference>
<dbReference type="eggNOG" id="KOG2466">
    <property type="taxonomic scope" value="Eukaryota"/>
</dbReference>
<feature type="transmembrane region" description="Helical" evidence="6">
    <location>
        <begin position="351"/>
        <end position="371"/>
    </location>
</feature>
<evidence type="ECO:0000313" key="7">
    <source>
        <dbReference type="EMBL" id="ETN41204.1"/>
    </source>
</evidence>
<dbReference type="EMBL" id="KB822719">
    <property type="protein sequence ID" value="ETN41204.1"/>
    <property type="molecule type" value="Genomic_DNA"/>
</dbReference>
<dbReference type="Proteomes" id="UP000030752">
    <property type="component" value="Unassembled WGS sequence"/>
</dbReference>
<feature type="transmembrane region" description="Helical" evidence="6">
    <location>
        <begin position="87"/>
        <end position="107"/>
    </location>
</feature>
<feature type="transmembrane region" description="Helical" evidence="6">
    <location>
        <begin position="253"/>
        <end position="273"/>
    </location>
</feature>
<sequence>MAASHTYDGTSPPPEKSSRSWLRKLETNAEPGLSSKQLFLTNHDLKPVEPARRQWRHISFINFWIADSFNINTWMIAASSLEVGLSWWQAWLCVWVGYSIAGFFIVATGRIGATYHIGFPVVNRASFGIWGSLWPVLNRAVMACIWYGVQSWIGGQCVFLMIASIWPSFGQSPSLTRSLAMGATVNYMVGFIIFWLGSLPFIWFPVHKIRHLFTVKAIVSPAGGIALLIWSVVRAGGVGPIVRQGHTAEGSDLAWGVITGIMASISNFATLIVNDPDFARFASTPGAALWPQGITIPMGFGLTSFIGIIAGSASAVIYPDLGAVWNPLDLMRQFITNGDIENGVGSAGDRAGVFLIAATFVVAQLGVNIAANSISAGTDLTALMPRYINIRRGGYICAAIGIVICPWQFLTSASNFTTYLSAYSVFLSSIAGPMIIDYYFVRKGYLQIRDLYNPESDGPYYGIWGIQWRGYVAYICGILINVVGFAGAVGTPVPIGATYVYRLNFFTGFIVSGGIYYILCRVVPVPATSPTGKWLEIGDFEDPSLAYGADEENVARPVTSAMESPTDGEKKWWNIRNRNF</sequence>
<evidence type="ECO:0000256" key="5">
    <source>
        <dbReference type="ARBA" id="ARBA00023136"/>
    </source>
</evidence>
<feature type="transmembrane region" description="Helical" evidence="6">
    <location>
        <begin position="186"/>
        <end position="206"/>
    </location>
</feature>
<keyword evidence="3 6" id="KW-0812">Transmembrane</keyword>
<dbReference type="InterPro" id="IPR001248">
    <property type="entry name" value="Pur-cyt_permease"/>
</dbReference>
<evidence type="ECO:0000256" key="2">
    <source>
        <dbReference type="ARBA" id="ARBA00008974"/>
    </source>
</evidence>
<accession>W2RZT4</accession>
<evidence type="ECO:0008006" key="9">
    <source>
        <dbReference type="Google" id="ProtNLM"/>
    </source>
</evidence>
<dbReference type="NCBIfam" id="TIGR00800">
    <property type="entry name" value="ncs1"/>
    <property type="match status" value="1"/>
</dbReference>
<dbReference type="RefSeq" id="XP_008715713.1">
    <property type="nucleotide sequence ID" value="XM_008717491.1"/>
</dbReference>
<dbReference type="FunCoup" id="W2RZT4">
    <property type="interactions" value="581"/>
</dbReference>
<feature type="transmembrane region" description="Helical" evidence="6">
    <location>
        <begin position="213"/>
        <end position="233"/>
    </location>
</feature>
<dbReference type="GeneID" id="19970478"/>
<organism evidence="7 8">
    <name type="scientific">Cyphellophora europaea (strain CBS 101466)</name>
    <name type="common">Phialophora europaea</name>
    <dbReference type="NCBI Taxonomy" id="1220924"/>
    <lineage>
        <taxon>Eukaryota</taxon>
        <taxon>Fungi</taxon>
        <taxon>Dikarya</taxon>
        <taxon>Ascomycota</taxon>
        <taxon>Pezizomycotina</taxon>
        <taxon>Eurotiomycetes</taxon>
        <taxon>Chaetothyriomycetidae</taxon>
        <taxon>Chaetothyriales</taxon>
        <taxon>Cyphellophoraceae</taxon>
        <taxon>Cyphellophora</taxon>
    </lineage>
</organism>
<evidence type="ECO:0000256" key="6">
    <source>
        <dbReference type="SAM" id="Phobius"/>
    </source>
</evidence>
<name>W2RZT4_CYPE1</name>
<dbReference type="Gene3D" id="1.10.4160.10">
    <property type="entry name" value="Hydantoin permease"/>
    <property type="match status" value="1"/>
</dbReference>
<feature type="transmembrane region" description="Helical" evidence="6">
    <location>
        <begin position="60"/>
        <end position="81"/>
    </location>
</feature>
<feature type="transmembrane region" description="Helical" evidence="6">
    <location>
        <begin position="499"/>
        <end position="519"/>
    </location>
</feature>
<feature type="transmembrane region" description="Helical" evidence="6">
    <location>
        <begin position="422"/>
        <end position="441"/>
    </location>
</feature>
<dbReference type="InterPro" id="IPR012681">
    <property type="entry name" value="NCS1"/>
</dbReference>
<dbReference type="OrthoDB" id="2018619at2759"/>
<dbReference type="AlphaFoldDB" id="W2RZT4"/>
<evidence type="ECO:0000313" key="8">
    <source>
        <dbReference type="Proteomes" id="UP000030752"/>
    </source>
</evidence>
<keyword evidence="4 6" id="KW-1133">Transmembrane helix</keyword>
<comment type="subcellular location">
    <subcellularLocation>
        <location evidence="1">Membrane</location>
        <topology evidence="1">Multi-pass membrane protein</topology>
    </subcellularLocation>
</comment>
<dbReference type="PANTHER" id="PTHR30618">
    <property type="entry name" value="NCS1 FAMILY PURINE/PYRIMIDINE TRANSPORTER"/>
    <property type="match status" value="1"/>
</dbReference>
<gene>
    <name evidence="7" type="ORF">HMPREF1541_03139</name>
</gene>
<dbReference type="PANTHER" id="PTHR30618:SF2">
    <property type="entry name" value="ALLANTOIN PERMEASE-RELATED"/>
    <property type="match status" value="1"/>
</dbReference>
<proteinExistence type="inferred from homology"/>
<dbReference type="VEuPathDB" id="FungiDB:HMPREF1541_03139"/>
<dbReference type="FunFam" id="1.10.4160.10:FF:000001">
    <property type="entry name" value="Uracil permease, putative"/>
    <property type="match status" value="1"/>
</dbReference>
<dbReference type="InParanoid" id="W2RZT4"/>
<evidence type="ECO:0000256" key="3">
    <source>
        <dbReference type="ARBA" id="ARBA00022692"/>
    </source>
</evidence>
<protein>
    <recommendedName>
        <fullName evidence="9">NCS1 nucleoside transporter</fullName>
    </recommendedName>
</protein>
<evidence type="ECO:0000256" key="1">
    <source>
        <dbReference type="ARBA" id="ARBA00004141"/>
    </source>
</evidence>
<dbReference type="InterPro" id="IPR045225">
    <property type="entry name" value="Uracil/uridine/allantoin_perm"/>
</dbReference>
<evidence type="ECO:0000256" key="4">
    <source>
        <dbReference type="ARBA" id="ARBA00022989"/>
    </source>
</evidence>
<reference evidence="7 8" key="1">
    <citation type="submission" date="2013-03" db="EMBL/GenBank/DDBJ databases">
        <title>The Genome Sequence of Phialophora europaea CBS 101466.</title>
        <authorList>
            <consortium name="The Broad Institute Genomics Platform"/>
            <person name="Cuomo C."/>
            <person name="de Hoog S."/>
            <person name="Gorbushina A."/>
            <person name="Walker B."/>
            <person name="Young S.K."/>
            <person name="Zeng Q."/>
            <person name="Gargeya S."/>
            <person name="Fitzgerald M."/>
            <person name="Haas B."/>
            <person name="Abouelleil A."/>
            <person name="Allen A.W."/>
            <person name="Alvarado L."/>
            <person name="Arachchi H.M."/>
            <person name="Berlin A.M."/>
            <person name="Chapman S.B."/>
            <person name="Gainer-Dewar J."/>
            <person name="Goldberg J."/>
            <person name="Griggs A."/>
            <person name="Gujja S."/>
            <person name="Hansen M."/>
            <person name="Howarth C."/>
            <person name="Imamovic A."/>
            <person name="Ireland A."/>
            <person name="Larimer J."/>
            <person name="McCowan C."/>
            <person name="Murphy C."/>
            <person name="Pearson M."/>
            <person name="Poon T.W."/>
            <person name="Priest M."/>
            <person name="Roberts A."/>
            <person name="Saif S."/>
            <person name="Shea T."/>
            <person name="Sisk P."/>
            <person name="Sykes S."/>
            <person name="Wortman J."/>
            <person name="Nusbaum C."/>
            <person name="Birren B."/>
        </authorList>
    </citation>
    <scope>NUCLEOTIDE SEQUENCE [LARGE SCALE GENOMIC DNA]</scope>
    <source>
        <strain evidence="7 8">CBS 101466</strain>
    </source>
</reference>